<sequence length="495" mass="56646">MYILENLDWDGKYHSSLKCRNENLKSLNSPASDVLRQGIPERNLCLLFCGGSKCKYCNPPSFFDDNKMHLKGLYSTWITQNILATSRPSEELINRFNIIEQFKRMKICSIFNMQTPGEHSSCGYGLQTSGFSYDPVNFMKNNINFYNFGWCDYNVASLQFILDTVIVIQFAIYSGKIAIHCHAGLGRTGVIIACYLVFNNRISAGEAINYVRFRRPGSIQTQNQVGCIYEFEKFLCPYRTHFASHSGHFSLSTFLQRQNVMSHDQQRNHLRNIPNIIYMCCKLLVRFIITGSTSVLTDSSDYVNRMVNNEDSGQSSRKLSATPVTQLEVCTNSLSDENTELTDITLEPDNTFKNQGVNDNHSIGARSVTKALLTTQYPEFVANETERWKKKFNNDPEAWDDFEKSSLNPMVLVKLIDDWLMHLKSPVLRMQDLLSLQQYPLFEEDILASLEIFEKVSTLLYLEKPGNHSVWKIVTSIKPISARTRLPRLLISKPG</sequence>
<dbReference type="InterPro" id="IPR016130">
    <property type="entry name" value="Tyr_Pase_AS"/>
</dbReference>
<comment type="caution">
    <text evidence="5">The sequence shown here is derived from an EMBL/GenBank/DDBJ whole genome shotgun (WGS) entry which is preliminary data.</text>
</comment>
<evidence type="ECO:0000256" key="1">
    <source>
        <dbReference type="ARBA" id="ARBA00022801"/>
    </source>
</evidence>
<dbReference type="STRING" id="6182.A0A4Z2CLU0"/>
<feature type="domain" description="Tyrosine-protein phosphatase" evidence="3">
    <location>
        <begin position="73"/>
        <end position="244"/>
    </location>
</feature>
<reference evidence="5 6" key="1">
    <citation type="submission" date="2019-03" db="EMBL/GenBank/DDBJ databases">
        <title>An improved genome assembly of the fluke Schistosoma japonicum.</title>
        <authorList>
            <person name="Hu W."/>
            <person name="Luo F."/>
            <person name="Yin M."/>
            <person name="Mo X."/>
            <person name="Sun C."/>
            <person name="Wu Q."/>
            <person name="Zhu B."/>
            <person name="Xiang M."/>
            <person name="Wang J."/>
            <person name="Wang Y."/>
            <person name="Zhang T."/>
            <person name="Xu B."/>
            <person name="Zheng H."/>
            <person name="Feng Z."/>
        </authorList>
    </citation>
    <scope>NUCLEOTIDE SEQUENCE [LARGE SCALE GENOMIC DNA]</scope>
    <source>
        <strain evidence="5">HuSjv2</strain>
        <tissue evidence="5">Worms</tissue>
    </source>
</reference>
<evidence type="ECO:0000259" key="4">
    <source>
        <dbReference type="PROSITE" id="PS50056"/>
    </source>
</evidence>
<dbReference type="InterPro" id="IPR000387">
    <property type="entry name" value="Tyr_Pase_dom"/>
</dbReference>
<proteinExistence type="predicted"/>
<dbReference type="AlphaFoldDB" id="A0A4Z2CLU0"/>
<dbReference type="Gene3D" id="3.90.190.10">
    <property type="entry name" value="Protein tyrosine phosphatase superfamily"/>
    <property type="match status" value="1"/>
</dbReference>
<dbReference type="CDD" id="cd14506">
    <property type="entry name" value="PTP_PTPDC1"/>
    <property type="match status" value="1"/>
</dbReference>
<dbReference type="InterPro" id="IPR020422">
    <property type="entry name" value="TYR_PHOSPHATASE_DUAL_dom"/>
</dbReference>
<dbReference type="OrthoDB" id="542013at2759"/>
<dbReference type="SMART" id="SM00404">
    <property type="entry name" value="PTPc_motif"/>
    <property type="match status" value="1"/>
</dbReference>
<name>A0A4Z2CLU0_SCHJA</name>
<feature type="domain" description="Tyrosine specific protein phosphatases" evidence="4">
    <location>
        <begin position="174"/>
        <end position="226"/>
    </location>
</feature>
<dbReference type="InterPro" id="IPR050561">
    <property type="entry name" value="PTP"/>
</dbReference>
<dbReference type="EMBL" id="SKCS01000575">
    <property type="protein sequence ID" value="TNN05185.1"/>
    <property type="molecule type" value="Genomic_DNA"/>
</dbReference>
<evidence type="ECO:0000313" key="5">
    <source>
        <dbReference type="EMBL" id="TNN05185.1"/>
    </source>
</evidence>
<evidence type="ECO:0000259" key="3">
    <source>
        <dbReference type="PROSITE" id="PS50054"/>
    </source>
</evidence>
<dbReference type="PROSITE" id="PS50056">
    <property type="entry name" value="TYR_PHOSPHATASE_2"/>
    <property type="match status" value="1"/>
</dbReference>
<dbReference type="FunFam" id="3.90.190.10:FF:000157">
    <property type="entry name" value="Protein-tyrosine phosphatase"/>
    <property type="match status" value="1"/>
</dbReference>
<dbReference type="PROSITE" id="PS50054">
    <property type="entry name" value="TYR_PHOSPHATASE_DUAL"/>
    <property type="match status" value="1"/>
</dbReference>
<dbReference type="InterPro" id="IPR029021">
    <property type="entry name" value="Prot-tyrosine_phosphatase-like"/>
</dbReference>
<dbReference type="InterPro" id="IPR003595">
    <property type="entry name" value="Tyr_Pase_cat"/>
</dbReference>
<keyword evidence="1" id="KW-0378">Hydrolase</keyword>
<accession>A0A4Z2CLU0</accession>
<protein>
    <submittedName>
        <fullName evidence="5">Protein tyrosine phosphatase domain-containing protein isoform 1</fullName>
    </submittedName>
</protein>
<dbReference type="GO" id="GO:0004725">
    <property type="term" value="F:protein tyrosine phosphatase activity"/>
    <property type="evidence" value="ECO:0007669"/>
    <property type="project" value="InterPro"/>
</dbReference>
<dbReference type="Pfam" id="PF00782">
    <property type="entry name" value="DSPc"/>
    <property type="match status" value="1"/>
</dbReference>
<keyword evidence="6" id="KW-1185">Reference proteome</keyword>
<organism evidence="5 6">
    <name type="scientific">Schistosoma japonicum</name>
    <name type="common">Blood fluke</name>
    <dbReference type="NCBI Taxonomy" id="6182"/>
    <lineage>
        <taxon>Eukaryota</taxon>
        <taxon>Metazoa</taxon>
        <taxon>Spiralia</taxon>
        <taxon>Lophotrochozoa</taxon>
        <taxon>Platyhelminthes</taxon>
        <taxon>Trematoda</taxon>
        <taxon>Digenea</taxon>
        <taxon>Strigeidida</taxon>
        <taxon>Schistosomatoidea</taxon>
        <taxon>Schistosomatidae</taxon>
        <taxon>Schistosoma</taxon>
    </lineage>
</organism>
<dbReference type="Proteomes" id="UP000311919">
    <property type="component" value="Unassembled WGS sequence"/>
</dbReference>
<dbReference type="SUPFAM" id="SSF52799">
    <property type="entry name" value="(Phosphotyrosine protein) phosphatases II"/>
    <property type="match status" value="1"/>
</dbReference>
<dbReference type="SMART" id="SM00195">
    <property type="entry name" value="DSPc"/>
    <property type="match status" value="1"/>
</dbReference>
<keyword evidence="2" id="KW-0904">Protein phosphatase</keyword>
<dbReference type="GO" id="GO:0060271">
    <property type="term" value="P:cilium assembly"/>
    <property type="evidence" value="ECO:0007669"/>
    <property type="project" value="InterPro"/>
</dbReference>
<evidence type="ECO:0000256" key="2">
    <source>
        <dbReference type="ARBA" id="ARBA00022912"/>
    </source>
</evidence>
<dbReference type="PANTHER" id="PTHR23339">
    <property type="entry name" value="TYROSINE SPECIFIC PROTEIN PHOSPHATASE AND DUAL SPECIFICITY PROTEIN PHOSPHATASE"/>
    <property type="match status" value="1"/>
</dbReference>
<evidence type="ECO:0000313" key="6">
    <source>
        <dbReference type="Proteomes" id="UP000311919"/>
    </source>
</evidence>
<dbReference type="PROSITE" id="PS00383">
    <property type="entry name" value="TYR_PHOSPHATASE_1"/>
    <property type="match status" value="1"/>
</dbReference>
<dbReference type="InterPro" id="IPR049573">
    <property type="entry name" value="PTPDC1_PTP"/>
</dbReference>
<dbReference type="InterPro" id="IPR000340">
    <property type="entry name" value="Dual-sp_phosphatase_cat-dom"/>
</dbReference>
<gene>
    <name evidence="5" type="ORF">EWB00_009576</name>
</gene>